<reference evidence="2" key="1">
    <citation type="journal article" date="2015" name="PLoS Genet.">
        <title>The dynamic genome and transcriptome of the human fungal pathogen Blastomyces and close relative Emmonsia.</title>
        <authorList>
            <person name="Munoz J.F."/>
            <person name="Gauthier G.M."/>
            <person name="Desjardins C.A."/>
            <person name="Gallo J.E."/>
            <person name="Holder J."/>
            <person name="Sullivan T.D."/>
            <person name="Marty A.J."/>
            <person name="Carmen J.C."/>
            <person name="Chen Z."/>
            <person name="Ding L."/>
            <person name="Gujja S."/>
            <person name="Magrini V."/>
            <person name="Misas E."/>
            <person name="Mitreva M."/>
            <person name="Priest M."/>
            <person name="Saif S."/>
            <person name="Whiston E.A."/>
            <person name="Young S."/>
            <person name="Zeng Q."/>
            <person name="Goldman W.E."/>
            <person name="Mardis E.R."/>
            <person name="Taylor J.W."/>
            <person name="McEwen J.G."/>
            <person name="Clay O.K."/>
            <person name="Klein B.S."/>
            <person name="Cuomo C.A."/>
        </authorList>
    </citation>
    <scope>NUCLEOTIDE SEQUENCE [LARGE SCALE GENOMIC DNA]</scope>
    <source>
        <strain evidence="2">SLH14081</strain>
    </source>
</reference>
<evidence type="ECO:0000313" key="1">
    <source>
        <dbReference type="EMBL" id="OAT04577.1"/>
    </source>
</evidence>
<dbReference type="Proteomes" id="UP000002038">
    <property type="component" value="Unassembled WGS sequence"/>
</dbReference>
<gene>
    <name evidence="1" type="ORF">BDBG_01103</name>
</gene>
<proteinExistence type="predicted"/>
<evidence type="ECO:0000313" key="2">
    <source>
        <dbReference type="Proteomes" id="UP000002038"/>
    </source>
</evidence>
<keyword evidence="2" id="KW-1185">Reference proteome</keyword>
<dbReference type="EMBL" id="GG657449">
    <property type="protein sequence ID" value="OAT04577.1"/>
    <property type="molecule type" value="Genomic_DNA"/>
</dbReference>
<dbReference type="GeneID" id="8510485"/>
<dbReference type="OrthoDB" id="4206580at2759"/>
<dbReference type="AlphaFoldDB" id="A0A179UBP1"/>
<name>A0A179UBP1_BLAGS</name>
<dbReference type="RefSeq" id="XP_031576253.1">
    <property type="nucleotide sequence ID" value="XM_031720187.1"/>
</dbReference>
<protein>
    <submittedName>
        <fullName evidence="1">Uncharacterized protein</fullName>
    </submittedName>
</protein>
<organism evidence="1 2">
    <name type="scientific">Blastomyces gilchristii (strain SLH14081)</name>
    <name type="common">Blastomyces dermatitidis</name>
    <dbReference type="NCBI Taxonomy" id="559298"/>
    <lineage>
        <taxon>Eukaryota</taxon>
        <taxon>Fungi</taxon>
        <taxon>Dikarya</taxon>
        <taxon>Ascomycota</taxon>
        <taxon>Pezizomycotina</taxon>
        <taxon>Eurotiomycetes</taxon>
        <taxon>Eurotiomycetidae</taxon>
        <taxon>Onygenales</taxon>
        <taxon>Ajellomycetaceae</taxon>
        <taxon>Blastomyces</taxon>
    </lineage>
</organism>
<accession>A0A179UBP1</accession>
<dbReference type="VEuPathDB" id="FungiDB:BDBG_01103"/>
<dbReference type="KEGG" id="bgh:BDBG_01103"/>
<sequence>MAGQDRSQAPVVCKMVSERPGKAYGAEIVGDLIPKRENMPPILSVDDAMAKLFKAAETIKLRGNIKPHEEKRIRGAFALLAGERKPVPSTKTGERRDTFRDFLMKLNDHDCGPQFVMLCVVGLGQSVIASMKEAIRLRLPLEIKDHERTLTGPVLQHLTEECLKKKSEAPVADLQYRTELQQPSKSLGGGAPLGSGQTDFISDVLQIERQSQTGLLSGRLFELTLQDVQAILSSDQVGSKVWLTETYGNQSLPTITLTISQELCIYFSAQRHQVFLQ</sequence>